<dbReference type="OrthoDB" id="10267104at2759"/>
<dbReference type="AlphaFoldDB" id="A0A9Q8P764"/>
<reference evidence="2" key="1">
    <citation type="submission" date="2021-12" db="EMBL/GenBank/DDBJ databases">
        <authorList>
            <person name="Zaccaron A."/>
            <person name="Stergiopoulos I."/>
        </authorList>
    </citation>
    <scope>NUCLEOTIDE SEQUENCE</scope>
    <source>
        <strain evidence="2">Race5_Kim</strain>
    </source>
</reference>
<feature type="signal peptide" evidence="1">
    <location>
        <begin position="1"/>
        <end position="20"/>
    </location>
</feature>
<accession>A0A9Q8P764</accession>
<keyword evidence="1" id="KW-0732">Signal</keyword>
<dbReference type="RefSeq" id="XP_047759938.1">
    <property type="nucleotide sequence ID" value="XM_047907745.1"/>
</dbReference>
<dbReference type="Proteomes" id="UP000756132">
    <property type="component" value="Chromosome 3"/>
</dbReference>
<dbReference type="EMBL" id="CP090165">
    <property type="protein sequence ID" value="UJO15572.1"/>
    <property type="molecule type" value="Genomic_DNA"/>
</dbReference>
<proteinExistence type="predicted"/>
<dbReference type="KEGG" id="ffu:CLAFUR5_08597"/>
<dbReference type="GeneID" id="71988475"/>
<gene>
    <name evidence="2" type="ORF">CLAFUR5_08597</name>
</gene>
<feature type="chain" id="PRO_5040141494" evidence="1">
    <location>
        <begin position="21"/>
        <end position="211"/>
    </location>
</feature>
<evidence type="ECO:0000313" key="2">
    <source>
        <dbReference type="EMBL" id="UJO15572.1"/>
    </source>
</evidence>
<evidence type="ECO:0000256" key="1">
    <source>
        <dbReference type="SAM" id="SignalP"/>
    </source>
</evidence>
<organism evidence="2 3">
    <name type="scientific">Passalora fulva</name>
    <name type="common">Tomato leaf mold</name>
    <name type="synonym">Cladosporium fulvum</name>
    <dbReference type="NCBI Taxonomy" id="5499"/>
    <lineage>
        <taxon>Eukaryota</taxon>
        <taxon>Fungi</taxon>
        <taxon>Dikarya</taxon>
        <taxon>Ascomycota</taxon>
        <taxon>Pezizomycotina</taxon>
        <taxon>Dothideomycetes</taxon>
        <taxon>Dothideomycetidae</taxon>
        <taxon>Mycosphaerellales</taxon>
        <taxon>Mycosphaerellaceae</taxon>
        <taxon>Fulvia</taxon>
    </lineage>
</organism>
<keyword evidence="3" id="KW-1185">Reference proteome</keyword>
<name>A0A9Q8P764_PASFU</name>
<evidence type="ECO:0000313" key="3">
    <source>
        <dbReference type="Proteomes" id="UP000756132"/>
    </source>
</evidence>
<protein>
    <submittedName>
        <fullName evidence="2">Uncharacterized protein</fullName>
    </submittedName>
</protein>
<reference evidence="2" key="2">
    <citation type="journal article" date="2022" name="Microb. Genom.">
        <title>A chromosome-scale genome assembly of the tomato pathogen Cladosporium fulvum reveals a compartmentalized genome architecture and the presence of a dispensable chromosome.</title>
        <authorList>
            <person name="Zaccaron A.Z."/>
            <person name="Chen L.H."/>
            <person name="Samaras A."/>
            <person name="Stergiopoulos I."/>
        </authorList>
    </citation>
    <scope>NUCLEOTIDE SEQUENCE</scope>
    <source>
        <strain evidence="2">Race5_Kim</strain>
    </source>
</reference>
<sequence length="211" mass="21846">MHTINWTVALVPLNLTEVLSAPQVSIGIPGLDGDGTLLTNTTLPTTLAATTTPTSDPSPTIITADPSNCDSDPEACDEAINNDPNRPPICFADDPTQADSVCIPYCQKILGSDPLVQQWGLTSTCIGAPGNLACFAVDEAIAWSEDLLKDIGKVSGMTASKWASAVLTVGSNVVAHGSKIGDSANPACPDHVFTVVDPNDMEAELGALNKC</sequence>